<reference evidence="3" key="1">
    <citation type="journal article" date="2014" name="Int. J. Syst. Evol. Microbiol.">
        <title>Complete genome sequence of Corynebacterium casei LMG S-19264T (=DSM 44701T), isolated from a smear-ripened cheese.</title>
        <authorList>
            <consortium name="US DOE Joint Genome Institute (JGI-PGF)"/>
            <person name="Walter F."/>
            <person name="Albersmeier A."/>
            <person name="Kalinowski J."/>
            <person name="Ruckert C."/>
        </authorList>
    </citation>
    <scope>NUCLEOTIDE SEQUENCE</scope>
    <source>
        <strain evidence="3">CGMCC 1.15152</strain>
    </source>
</reference>
<dbReference type="GO" id="GO:0009003">
    <property type="term" value="F:signal peptidase activity"/>
    <property type="evidence" value="ECO:0007669"/>
    <property type="project" value="UniProtKB-EC"/>
</dbReference>
<organism evidence="3 4">
    <name type="scientific">Microbacterium faecale</name>
    <dbReference type="NCBI Taxonomy" id="1804630"/>
    <lineage>
        <taxon>Bacteria</taxon>
        <taxon>Bacillati</taxon>
        <taxon>Actinomycetota</taxon>
        <taxon>Actinomycetes</taxon>
        <taxon>Micrococcales</taxon>
        <taxon>Microbacteriaceae</taxon>
        <taxon>Microbacterium</taxon>
    </lineage>
</organism>
<evidence type="ECO:0000313" key="3">
    <source>
        <dbReference type="EMBL" id="GGD39514.1"/>
    </source>
</evidence>
<protein>
    <recommendedName>
        <fullName evidence="1">Signal peptidase I</fullName>
        <ecNumber evidence="1">3.4.21.89</ecNumber>
    </recommendedName>
</protein>
<accession>A0A916YC36</accession>
<dbReference type="EC" id="3.4.21.89" evidence="1"/>
<evidence type="ECO:0000256" key="2">
    <source>
        <dbReference type="SAM" id="Phobius"/>
    </source>
</evidence>
<dbReference type="GO" id="GO:0006465">
    <property type="term" value="P:signal peptide processing"/>
    <property type="evidence" value="ECO:0007669"/>
    <property type="project" value="UniProtKB-UniRule"/>
</dbReference>
<dbReference type="InterPro" id="IPR001733">
    <property type="entry name" value="Peptidase_S26B"/>
</dbReference>
<dbReference type="CDD" id="cd06530">
    <property type="entry name" value="S26_SPase_I"/>
    <property type="match status" value="1"/>
</dbReference>
<dbReference type="NCBIfam" id="TIGR02228">
    <property type="entry name" value="sigpep_I_arch"/>
    <property type="match status" value="1"/>
</dbReference>
<dbReference type="GO" id="GO:0004252">
    <property type="term" value="F:serine-type endopeptidase activity"/>
    <property type="evidence" value="ECO:0007669"/>
    <property type="project" value="UniProtKB-UniRule"/>
</dbReference>
<evidence type="ECO:0000313" key="4">
    <source>
        <dbReference type="Proteomes" id="UP000633205"/>
    </source>
</evidence>
<keyword evidence="2" id="KW-1133">Transmembrane helix</keyword>
<dbReference type="AlphaFoldDB" id="A0A916YC36"/>
<keyword evidence="2" id="KW-0472">Membrane</keyword>
<dbReference type="GO" id="GO:0016020">
    <property type="term" value="C:membrane"/>
    <property type="evidence" value="ECO:0007669"/>
    <property type="project" value="UniProtKB-UniRule"/>
</dbReference>
<feature type="transmembrane region" description="Helical" evidence="2">
    <location>
        <begin position="22"/>
        <end position="50"/>
    </location>
</feature>
<dbReference type="Proteomes" id="UP000633205">
    <property type="component" value="Unassembled WGS sequence"/>
</dbReference>
<evidence type="ECO:0000256" key="1">
    <source>
        <dbReference type="NCBIfam" id="TIGR02228"/>
    </source>
</evidence>
<keyword evidence="2" id="KW-0812">Transmembrane</keyword>
<dbReference type="EMBL" id="BMHO01000001">
    <property type="protein sequence ID" value="GGD39514.1"/>
    <property type="molecule type" value="Genomic_DNA"/>
</dbReference>
<comment type="caution">
    <text evidence="3">The sequence shown here is derived from an EMBL/GenBank/DDBJ whole genome shotgun (WGS) entry which is preliminary data.</text>
</comment>
<gene>
    <name evidence="3" type="ORF">GCM10010915_20360</name>
</gene>
<dbReference type="InterPro" id="IPR019533">
    <property type="entry name" value="Peptidase_S26"/>
</dbReference>
<name>A0A916YC36_9MICO</name>
<sequence>MAMAVAHAATARLGSPRRALRITLRVIGIAAAAGAAIGVVATMLFAALGLTPRIVVSGSMEPGLPIGSVVVSERVDATAVSVGDVVTTDRFNGPGTVTHRVVDVSPGGGQTVLTLKGDANGGVDREPYEVREVGVMRLAIPYVGLPQLWAQDLLGIDPLT</sequence>
<reference evidence="3" key="2">
    <citation type="submission" date="2020-09" db="EMBL/GenBank/DDBJ databases">
        <authorList>
            <person name="Sun Q."/>
            <person name="Zhou Y."/>
        </authorList>
    </citation>
    <scope>NUCLEOTIDE SEQUENCE</scope>
    <source>
        <strain evidence="3">CGMCC 1.15152</strain>
    </source>
</reference>
<keyword evidence="4" id="KW-1185">Reference proteome</keyword>
<proteinExistence type="predicted"/>